<evidence type="ECO:0000256" key="1">
    <source>
        <dbReference type="SAM" id="Phobius"/>
    </source>
</evidence>
<reference evidence="2 3" key="1">
    <citation type="submission" date="2023-07" db="EMBL/GenBank/DDBJ databases">
        <title>Sorghum-associated microbial communities from plants grown in Nebraska, USA.</title>
        <authorList>
            <person name="Schachtman D."/>
        </authorList>
    </citation>
    <scope>NUCLEOTIDE SEQUENCE [LARGE SCALE GENOMIC DNA]</scope>
    <source>
        <strain evidence="2 3">DS1314</strain>
    </source>
</reference>
<dbReference type="Proteomes" id="UP001233836">
    <property type="component" value="Unassembled WGS sequence"/>
</dbReference>
<gene>
    <name evidence="2" type="ORF">J2T19_003160</name>
</gene>
<keyword evidence="1" id="KW-1133">Transmembrane helix</keyword>
<dbReference type="EMBL" id="JAUSTI010000008">
    <property type="protein sequence ID" value="MDQ0171698.1"/>
    <property type="molecule type" value="Genomic_DNA"/>
</dbReference>
<feature type="transmembrane region" description="Helical" evidence="1">
    <location>
        <begin position="44"/>
        <end position="69"/>
    </location>
</feature>
<name>A0ABT9WEJ6_9BACL</name>
<feature type="transmembrane region" description="Helical" evidence="1">
    <location>
        <begin position="12"/>
        <end position="32"/>
    </location>
</feature>
<accession>A0ABT9WEJ6</accession>
<proteinExistence type="predicted"/>
<evidence type="ECO:0000313" key="3">
    <source>
        <dbReference type="Proteomes" id="UP001233836"/>
    </source>
</evidence>
<keyword evidence="1" id="KW-0812">Transmembrane</keyword>
<keyword evidence="1" id="KW-0472">Membrane</keyword>
<organism evidence="2 3">
    <name type="scientific">Paenibacillus tundrae</name>
    <dbReference type="NCBI Taxonomy" id="528187"/>
    <lineage>
        <taxon>Bacteria</taxon>
        <taxon>Bacillati</taxon>
        <taxon>Bacillota</taxon>
        <taxon>Bacilli</taxon>
        <taxon>Bacillales</taxon>
        <taxon>Paenibacillaceae</taxon>
        <taxon>Paenibacillus</taxon>
    </lineage>
</organism>
<protein>
    <recommendedName>
        <fullName evidence="4">PH domain-containing protein</fullName>
    </recommendedName>
</protein>
<dbReference type="RefSeq" id="WP_307217265.1">
    <property type="nucleotide sequence ID" value="NZ_JAUSTI010000008.1"/>
</dbReference>
<sequence>MEQSITYQRKTVLLKSSCGLIIILISLILIIASSRENTSISKVIYYGSSAILGFWFFGPLFINMALLLFTKRVLVSWDKTNIQLRNGELIPWTEIRKIDIHRTQLSKWGQSVPPSYSLTLSRDKQVMINTYHALTNREFTHYFKILKSSWKANK</sequence>
<keyword evidence="3" id="KW-1185">Reference proteome</keyword>
<comment type="caution">
    <text evidence="2">The sequence shown here is derived from an EMBL/GenBank/DDBJ whole genome shotgun (WGS) entry which is preliminary data.</text>
</comment>
<evidence type="ECO:0000313" key="2">
    <source>
        <dbReference type="EMBL" id="MDQ0171698.1"/>
    </source>
</evidence>
<evidence type="ECO:0008006" key="4">
    <source>
        <dbReference type="Google" id="ProtNLM"/>
    </source>
</evidence>